<dbReference type="EMBL" id="SMDR01000001">
    <property type="protein sequence ID" value="TNJ35643.1"/>
    <property type="molecule type" value="Genomic_DNA"/>
</dbReference>
<keyword evidence="3" id="KW-1185">Reference proteome</keyword>
<sequence length="597" mass="61743">MSAAFALAAVLAAIVAAAALRILSAARRTPGAGPHAAARLLAMLAAAALLYFFLLPPASTPRPRALTLLTAGSSAADAAPAGDGIVLALPEAPALPGVARVPDLGTALRRYPGASPLRVRGEGLAARDRDAATGLALEFSPPPLPAGLVELAAPVQVGSGRQFAVAGRVEGLAGGQVELLDPAGARVDGATLDDTGRFRLTAVAGPAGRVDYRLRTKARDEQVQEEIALPLDVRAGAPLRVWLLAGGPGPELKYLRRWARDAGLSLHTQIAVGGGVDLGDPPRAMTPATLREVDLVVIDDRAWRDLGERGRGALRDAVREGLGVLLRLTADPGTGERRLLQEWGFQVETAELARSLRLPGSEAADAVAASTDADDAEARATDTPPLLSRRPLQLRAADGVVLQRAPDGEPFALWRAEGRGRIALWTLSDSFRLVLAGRRAAHGSLWAQTFATLARPAGLAAGAVPENARVGERTMLCAATAETAVLAPDGTGVALAVDPASGTRTCAAYWPAQAGWHERVDGDIRSAFPVRAAEAAAGLAAAERREATAALAGAGAAHAAAIPAAMPGPRWPWGLGWLLASALLWWLERPRAATARA</sequence>
<keyword evidence="2" id="KW-0645">Protease</keyword>
<comment type="caution">
    <text evidence="2">The sequence shown here is derived from an EMBL/GenBank/DDBJ whole genome shotgun (WGS) entry which is preliminary data.</text>
</comment>
<organism evidence="2 3">
    <name type="scientific">Arenimonas terrae</name>
    <dbReference type="NCBI Taxonomy" id="2546226"/>
    <lineage>
        <taxon>Bacteria</taxon>
        <taxon>Pseudomonadati</taxon>
        <taxon>Pseudomonadota</taxon>
        <taxon>Gammaproteobacteria</taxon>
        <taxon>Lysobacterales</taxon>
        <taxon>Lysobacteraceae</taxon>
        <taxon>Arenimonas</taxon>
    </lineage>
</organism>
<keyword evidence="1" id="KW-1133">Transmembrane helix</keyword>
<evidence type="ECO:0000256" key="1">
    <source>
        <dbReference type="SAM" id="Phobius"/>
    </source>
</evidence>
<name>A0A5C4RWK8_9GAMM</name>
<dbReference type="OrthoDB" id="7199749at2"/>
<proteinExistence type="predicted"/>
<dbReference type="SUPFAM" id="SSF52317">
    <property type="entry name" value="Class I glutamine amidotransferase-like"/>
    <property type="match status" value="1"/>
</dbReference>
<gene>
    <name evidence="2" type="ORF">E1B00_07815</name>
</gene>
<keyword evidence="2" id="KW-0121">Carboxypeptidase</keyword>
<protein>
    <submittedName>
        <fullName evidence="2">Carboxypeptidase regulatory-like domain-containing protein</fullName>
    </submittedName>
</protein>
<keyword evidence="1" id="KW-0812">Transmembrane</keyword>
<dbReference type="Proteomes" id="UP000305760">
    <property type="component" value="Unassembled WGS sequence"/>
</dbReference>
<feature type="transmembrane region" description="Helical" evidence="1">
    <location>
        <begin position="35"/>
        <end position="54"/>
    </location>
</feature>
<accession>A0A5C4RWK8</accession>
<evidence type="ECO:0000313" key="3">
    <source>
        <dbReference type="Proteomes" id="UP000305760"/>
    </source>
</evidence>
<keyword evidence="1" id="KW-0472">Membrane</keyword>
<dbReference type="GO" id="GO:0004180">
    <property type="term" value="F:carboxypeptidase activity"/>
    <property type="evidence" value="ECO:0007669"/>
    <property type="project" value="UniProtKB-KW"/>
</dbReference>
<keyword evidence="2" id="KW-0378">Hydrolase</keyword>
<dbReference type="RefSeq" id="WP_139447290.1">
    <property type="nucleotide sequence ID" value="NZ_SMDR01000001.1"/>
</dbReference>
<dbReference type="AlphaFoldDB" id="A0A5C4RWK8"/>
<dbReference type="InterPro" id="IPR029062">
    <property type="entry name" value="Class_I_gatase-like"/>
</dbReference>
<dbReference type="Gene3D" id="3.40.50.880">
    <property type="match status" value="1"/>
</dbReference>
<reference evidence="2 3" key="1">
    <citation type="submission" date="2019-03" db="EMBL/GenBank/DDBJ databases">
        <title>Arenimonas daejeonensis sp. nov., isolated from compost.</title>
        <authorList>
            <person name="Jeon C.O."/>
        </authorList>
    </citation>
    <scope>NUCLEOTIDE SEQUENCE [LARGE SCALE GENOMIC DNA]</scope>
    <source>
        <strain evidence="2 3">R29</strain>
    </source>
</reference>
<evidence type="ECO:0000313" key="2">
    <source>
        <dbReference type="EMBL" id="TNJ35643.1"/>
    </source>
</evidence>